<keyword evidence="3" id="KW-1185">Reference proteome</keyword>
<feature type="region of interest" description="Disordered" evidence="1">
    <location>
        <begin position="659"/>
        <end position="699"/>
    </location>
</feature>
<feature type="region of interest" description="Disordered" evidence="1">
    <location>
        <begin position="1"/>
        <end position="61"/>
    </location>
</feature>
<evidence type="ECO:0000313" key="3">
    <source>
        <dbReference type="Proteomes" id="UP000316726"/>
    </source>
</evidence>
<dbReference type="EMBL" id="CP031043">
    <property type="protein sequence ID" value="QDZ23447.1"/>
    <property type="molecule type" value="Genomic_DNA"/>
</dbReference>
<dbReference type="AlphaFoldDB" id="A0A5B8MT16"/>
<feature type="region of interest" description="Disordered" evidence="1">
    <location>
        <begin position="163"/>
        <end position="222"/>
    </location>
</feature>
<feature type="region of interest" description="Disordered" evidence="1">
    <location>
        <begin position="326"/>
        <end position="437"/>
    </location>
</feature>
<evidence type="ECO:0000256" key="1">
    <source>
        <dbReference type="SAM" id="MobiDB-lite"/>
    </source>
</evidence>
<feature type="compositionally biased region" description="Basic and acidic residues" evidence="1">
    <location>
        <begin position="326"/>
        <end position="348"/>
    </location>
</feature>
<feature type="compositionally biased region" description="Low complexity" evidence="1">
    <location>
        <begin position="463"/>
        <end position="474"/>
    </location>
</feature>
<protein>
    <submittedName>
        <fullName evidence="2">Uncharacterized protein</fullName>
    </submittedName>
</protein>
<feature type="compositionally biased region" description="Basic and acidic residues" evidence="1">
    <location>
        <begin position="1"/>
        <end position="10"/>
    </location>
</feature>
<sequence>MVLIPRDPKNRAGRKNGGAHQRQHQQRVQNSRGGGGRRRGGARQGQESGNPKEEERQRKYLEQLNQQAEIAMRVLEREKAELAVMKEKVVGSRSSEGKRKVFDKSQIPGLSPMKGDERSHHQHPLRVQSPPRFDNIEVPQYKNDLKNNFIKAEEEAMKKEFSAEAHNLRSPGYDSPLHSPLPAGYHTPQQVRHPVPAARRDQGGEGPSMNHDDPGGTRRNLFEPDREIRDKDLPASVQKRLEILSTMRENKRRQMSHNSFWGVDNNDPRVVSPEKLHQKNADMYQKGGFLSAMRDLQGGPSEEQRRIAELQRQKLLQDLDEQVRLKREEKRSANMKRKLQEEQAERRARMQALHSRNKAQQQDSTANDERDRYQRAQQPRAQNQPRYMPPIQEGGARPGVPEQPAPPSVHHEGIPQAPPRVQNSPPPPLQISERKAETYNSPVLRARRPFEIENNLNENAQNLQQQQQQQHFNNPAVAPSSRSPGLTKLHQRAAEAGAPENDAISALLSEIRHEQKMLRQQFQEQMQVVSKLEQGARAASKDHEIAMQELKKVKENIHSDSLDEFSVASHYVPKDIGQIPDDSVLSEVEIRLATAGKPRESFEDALGGFLITRESVYLNQDQDEEPTLSPMRNPYAMDQEHVGSVVNFPVDKEVVLMQQEEDIRGKQRNQGKAKAQRKKRPTKRQQTNNQTPPAGRWRL</sequence>
<feature type="region of interest" description="Disordered" evidence="1">
    <location>
        <begin position="88"/>
        <end position="140"/>
    </location>
</feature>
<name>A0A5B8MT16_9CHLO</name>
<proteinExistence type="predicted"/>
<evidence type="ECO:0000313" key="2">
    <source>
        <dbReference type="EMBL" id="QDZ23447.1"/>
    </source>
</evidence>
<reference evidence="2 3" key="1">
    <citation type="submission" date="2018-07" db="EMBL/GenBank/DDBJ databases">
        <title>The complete nuclear genome of the prasinophyte Chloropicon primus (CCMP1205).</title>
        <authorList>
            <person name="Pombert J.-F."/>
            <person name="Otis C."/>
            <person name="Turmel M."/>
            <person name="Lemieux C."/>
        </authorList>
    </citation>
    <scope>NUCLEOTIDE SEQUENCE [LARGE SCALE GENOMIC DNA]</scope>
    <source>
        <strain evidence="2 3">CCMP1205</strain>
    </source>
</reference>
<feature type="compositionally biased region" description="Low complexity" evidence="1">
    <location>
        <begin position="375"/>
        <end position="386"/>
    </location>
</feature>
<feature type="compositionally biased region" description="Basic and acidic residues" evidence="1">
    <location>
        <begin position="88"/>
        <end position="103"/>
    </location>
</feature>
<gene>
    <name evidence="2" type="ORF">A3770_10p59650</name>
</gene>
<feature type="compositionally biased region" description="Basic and acidic residues" evidence="1">
    <location>
        <begin position="50"/>
        <end position="61"/>
    </location>
</feature>
<feature type="region of interest" description="Disordered" evidence="1">
    <location>
        <begin position="463"/>
        <end position="484"/>
    </location>
</feature>
<accession>A0A5B8MT16</accession>
<dbReference type="Proteomes" id="UP000316726">
    <property type="component" value="Chromosome 10"/>
</dbReference>
<feature type="compositionally biased region" description="Basic residues" evidence="1">
    <location>
        <begin position="666"/>
        <end position="683"/>
    </location>
</feature>
<feature type="compositionally biased region" description="Basic and acidic residues" evidence="1">
    <location>
        <begin position="210"/>
        <end position="222"/>
    </location>
</feature>
<organism evidence="2 3">
    <name type="scientific">Chloropicon primus</name>
    <dbReference type="NCBI Taxonomy" id="1764295"/>
    <lineage>
        <taxon>Eukaryota</taxon>
        <taxon>Viridiplantae</taxon>
        <taxon>Chlorophyta</taxon>
        <taxon>Chloropicophyceae</taxon>
        <taxon>Chloropicales</taxon>
        <taxon>Chloropicaceae</taxon>
        <taxon>Chloropicon</taxon>
    </lineage>
</organism>